<evidence type="ECO:0000256" key="3">
    <source>
        <dbReference type="ARBA" id="ARBA00023163"/>
    </source>
</evidence>
<dbReference type="EMBL" id="FNPR01000001">
    <property type="protein sequence ID" value="SDY12746.1"/>
    <property type="molecule type" value="Genomic_DNA"/>
</dbReference>
<keyword evidence="6" id="KW-1185">Reference proteome</keyword>
<dbReference type="GeneID" id="78123134"/>
<evidence type="ECO:0000259" key="4">
    <source>
        <dbReference type="PROSITE" id="PS01124"/>
    </source>
</evidence>
<keyword evidence="1" id="KW-0805">Transcription regulation</keyword>
<dbReference type="GO" id="GO:0043565">
    <property type="term" value="F:sequence-specific DNA binding"/>
    <property type="evidence" value="ECO:0007669"/>
    <property type="project" value="InterPro"/>
</dbReference>
<dbReference type="Pfam" id="PF12833">
    <property type="entry name" value="HTH_18"/>
    <property type="match status" value="1"/>
</dbReference>
<reference evidence="5 6" key="1">
    <citation type="submission" date="2016-10" db="EMBL/GenBank/DDBJ databases">
        <authorList>
            <person name="de Groot N.N."/>
        </authorList>
    </citation>
    <scope>NUCLEOTIDE SEQUENCE [LARGE SCALE GENOMIC DNA]</scope>
    <source>
        <strain evidence="5 6">DSM 24677</strain>
    </source>
</reference>
<feature type="domain" description="HTH araC/xylS-type" evidence="4">
    <location>
        <begin position="222"/>
        <end position="320"/>
    </location>
</feature>
<evidence type="ECO:0000313" key="6">
    <source>
        <dbReference type="Proteomes" id="UP000199026"/>
    </source>
</evidence>
<dbReference type="Pfam" id="PF01965">
    <property type="entry name" value="DJ-1_PfpI"/>
    <property type="match status" value="1"/>
</dbReference>
<dbReference type="PANTHER" id="PTHR43130:SF3">
    <property type="entry name" value="HTH-TYPE TRANSCRIPTIONAL REGULATOR RV1931C"/>
    <property type="match status" value="1"/>
</dbReference>
<sequence>MAISEKISPKAIDTAVLVLSDSNTLSFAAAVDPLRAANRRAGRTLFSWRFVTPTESAAKLTSGIEVQGLPLAALESCDLLIIVAGFNLDAHATPQLLAALRRLAPHAGQIAAIDGASWLLASAGLLDGQSATAHWEDLEHFATRFDAVETLPHRFVQSGKFATAGAAMPGLDMMLRLIEERFGARLAQEVAGAFLHDPSQPADLPQNPASRQSLARHHPAVARALALMQAHVETPLSIAALATQLSLSPRVLELRFKAALGQSPKATYLALRLSEAHRLALDTSLPVQDIALATGFASQASFARAFSKAHGRSLRALRQER</sequence>
<dbReference type="Gene3D" id="3.40.50.880">
    <property type="match status" value="1"/>
</dbReference>
<dbReference type="InterPro" id="IPR009057">
    <property type="entry name" value="Homeodomain-like_sf"/>
</dbReference>
<gene>
    <name evidence="5" type="ORF">SAMN05444486_101329</name>
</gene>
<dbReference type="SUPFAM" id="SSF46689">
    <property type="entry name" value="Homeodomain-like"/>
    <property type="match status" value="2"/>
</dbReference>
<keyword evidence="2" id="KW-0238">DNA-binding</keyword>
<dbReference type="PROSITE" id="PS00041">
    <property type="entry name" value="HTH_ARAC_FAMILY_1"/>
    <property type="match status" value="1"/>
</dbReference>
<dbReference type="OrthoDB" id="9793400at2"/>
<dbReference type="InterPro" id="IPR018060">
    <property type="entry name" value="HTH_AraC"/>
</dbReference>
<accession>A0A1H3HB66</accession>
<dbReference type="InterPro" id="IPR002818">
    <property type="entry name" value="DJ-1/PfpI"/>
</dbReference>
<name>A0A1H3HB66_9RHOB</name>
<dbReference type="RefSeq" id="WP_089888870.1">
    <property type="nucleotide sequence ID" value="NZ_CALJFH010000018.1"/>
</dbReference>
<organism evidence="5 6">
    <name type="scientific">Lentibacter algarum</name>
    <dbReference type="NCBI Taxonomy" id="576131"/>
    <lineage>
        <taxon>Bacteria</taxon>
        <taxon>Pseudomonadati</taxon>
        <taxon>Pseudomonadota</taxon>
        <taxon>Alphaproteobacteria</taxon>
        <taxon>Rhodobacterales</taxon>
        <taxon>Roseobacteraceae</taxon>
        <taxon>Lentibacter</taxon>
    </lineage>
</organism>
<dbReference type="SUPFAM" id="SSF52317">
    <property type="entry name" value="Class I glutamine amidotransferase-like"/>
    <property type="match status" value="1"/>
</dbReference>
<evidence type="ECO:0000313" key="5">
    <source>
        <dbReference type="EMBL" id="SDY12746.1"/>
    </source>
</evidence>
<dbReference type="SMART" id="SM00342">
    <property type="entry name" value="HTH_ARAC"/>
    <property type="match status" value="1"/>
</dbReference>
<dbReference type="GO" id="GO:0003700">
    <property type="term" value="F:DNA-binding transcription factor activity"/>
    <property type="evidence" value="ECO:0007669"/>
    <property type="project" value="InterPro"/>
</dbReference>
<dbReference type="InterPro" id="IPR052158">
    <property type="entry name" value="INH-QAR"/>
</dbReference>
<evidence type="ECO:0000256" key="2">
    <source>
        <dbReference type="ARBA" id="ARBA00023125"/>
    </source>
</evidence>
<dbReference type="AlphaFoldDB" id="A0A1H3HB66"/>
<dbReference type="PANTHER" id="PTHR43130">
    <property type="entry name" value="ARAC-FAMILY TRANSCRIPTIONAL REGULATOR"/>
    <property type="match status" value="1"/>
</dbReference>
<protein>
    <submittedName>
        <fullName evidence="5">Transcriptional regulator, AraC family with amidase-like domain</fullName>
    </submittedName>
</protein>
<dbReference type="InterPro" id="IPR018062">
    <property type="entry name" value="HTH_AraC-typ_CS"/>
</dbReference>
<dbReference type="Proteomes" id="UP000199026">
    <property type="component" value="Unassembled WGS sequence"/>
</dbReference>
<dbReference type="PROSITE" id="PS01124">
    <property type="entry name" value="HTH_ARAC_FAMILY_2"/>
    <property type="match status" value="1"/>
</dbReference>
<dbReference type="Gene3D" id="1.10.10.60">
    <property type="entry name" value="Homeodomain-like"/>
    <property type="match status" value="1"/>
</dbReference>
<keyword evidence="3" id="KW-0804">Transcription</keyword>
<proteinExistence type="predicted"/>
<evidence type="ECO:0000256" key="1">
    <source>
        <dbReference type="ARBA" id="ARBA00023015"/>
    </source>
</evidence>
<dbReference type="STRING" id="576131.SAMN05444486_101329"/>
<dbReference type="InterPro" id="IPR029062">
    <property type="entry name" value="Class_I_gatase-like"/>
</dbReference>
<dbReference type="CDD" id="cd03136">
    <property type="entry name" value="GATase1_AraC_ArgR_like"/>
    <property type="match status" value="1"/>
</dbReference>